<accession>A0ABV6H7T0</accession>
<reference evidence="1 2" key="1">
    <citation type="submission" date="2024-09" db="EMBL/GenBank/DDBJ databases">
        <authorList>
            <person name="Sun Q."/>
            <person name="Mori K."/>
        </authorList>
    </citation>
    <scope>NUCLEOTIDE SEQUENCE [LARGE SCALE GENOMIC DNA]</scope>
    <source>
        <strain evidence="1 2">CCM 7957</strain>
    </source>
</reference>
<gene>
    <name evidence="1" type="ORF">ACFFJD_08455</name>
</gene>
<comment type="caution">
    <text evidence="1">The sequence shown here is derived from an EMBL/GenBank/DDBJ whole genome shotgun (WGS) entry which is preliminary data.</text>
</comment>
<name>A0ABV6H7T0_9ACTN</name>
<keyword evidence="2" id="KW-1185">Reference proteome</keyword>
<dbReference type="EMBL" id="JBHLWV010000019">
    <property type="protein sequence ID" value="MFC0314880.1"/>
    <property type="molecule type" value="Genomic_DNA"/>
</dbReference>
<evidence type="ECO:0000313" key="2">
    <source>
        <dbReference type="Proteomes" id="UP001589783"/>
    </source>
</evidence>
<protein>
    <submittedName>
        <fullName evidence="1">Uncharacterized protein</fullName>
    </submittedName>
</protein>
<dbReference type="Proteomes" id="UP001589783">
    <property type="component" value="Unassembled WGS sequence"/>
</dbReference>
<evidence type="ECO:0000313" key="1">
    <source>
        <dbReference type="EMBL" id="MFC0314880.1"/>
    </source>
</evidence>
<organism evidence="1 2">
    <name type="scientific">Gordonia phosphorivorans</name>
    <dbReference type="NCBI Taxonomy" id="1056982"/>
    <lineage>
        <taxon>Bacteria</taxon>
        <taxon>Bacillati</taxon>
        <taxon>Actinomycetota</taxon>
        <taxon>Actinomycetes</taxon>
        <taxon>Mycobacteriales</taxon>
        <taxon>Gordoniaceae</taxon>
        <taxon>Gordonia</taxon>
    </lineage>
</organism>
<sequence>MYTANVCGAGRGLPLRLDRLSICDEIDVGENSIDNVQRLKACITGLFPPINLLGLGDVYLK</sequence>
<proteinExistence type="predicted"/>
<dbReference type="RefSeq" id="WP_382363076.1">
    <property type="nucleotide sequence ID" value="NZ_JBHLWV010000019.1"/>
</dbReference>